<sequence length="143" mass="15508">MPWNLLMVAHLLEFATNHYLITGAFVILLGLLIAYELSKGGASLSTRELTALVNSDQGVVIDVRSKKDFTAGHIVGSLNFPQDKVLTRTAELQKYKDKTLIIVDAMGQHAGTTARELLKSGFKAAKLSGGISSWRGDNLPLVK</sequence>
<dbReference type="CDD" id="cd00158">
    <property type="entry name" value="RHOD"/>
    <property type="match status" value="1"/>
</dbReference>
<dbReference type="Gene3D" id="3.40.250.10">
    <property type="entry name" value="Rhodanese-like domain"/>
    <property type="match status" value="1"/>
</dbReference>
<dbReference type="AlphaFoldDB" id="A0A3M3FIK7"/>
<feature type="transmembrane region" description="Helical" evidence="1">
    <location>
        <begin position="20"/>
        <end position="37"/>
    </location>
</feature>
<dbReference type="InterPro" id="IPR050229">
    <property type="entry name" value="GlpE_sulfurtransferase"/>
</dbReference>
<dbReference type="EMBL" id="RBON01000322">
    <property type="protein sequence ID" value="RMM61234.1"/>
    <property type="molecule type" value="Genomic_DNA"/>
</dbReference>
<evidence type="ECO:0000256" key="1">
    <source>
        <dbReference type="SAM" id="Phobius"/>
    </source>
</evidence>
<dbReference type="Proteomes" id="UP000276829">
    <property type="component" value="Unassembled WGS sequence"/>
</dbReference>
<dbReference type="InterPro" id="IPR036873">
    <property type="entry name" value="Rhodanese-like_dom_sf"/>
</dbReference>
<dbReference type="SMART" id="SM00450">
    <property type="entry name" value="RHOD"/>
    <property type="match status" value="1"/>
</dbReference>
<dbReference type="SUPFAM" id="SSF52821">
    <property type="entry name" value="Rhodanese/Cell cycle control phosphatase"/>
    <property type="match status" value="1"/>
</dbReference>
<dbReference type="PROSITE" id="PS50206">
    <property type="entry name" value="RHODANESE_3"/>
    <property type="match status" value="1"/>
</dbReference>
<gene>
    <name evidence="3" type="ORF">ALQ73_03906</name>
</gene>
<keyword evidence="1" id="KW-1133">Transmembrane helix</keyword>
<protein>
    <submittedName>
        <fullName evidence="3">Rhodanese domain protein</fullName>
    </submittedName>
</protein>
<comment type="caution">
    <text evidence="3">The sequence shown here is derived from an EMBL/GenBank/DDBJ whole genome shotgun (WGS) entry which is preliminary data.</text>
</comment>
<dbReference type="PANTHER" id="PTHR43031:SF18">
    <property type="entry name" value="RHODANESE-RELATED SULFURTRANSFERASES"/>
    <property type="match status" value="1"/>
</dbReference>
<evidence type="ECO:0000313" key="4">
    <source>
        <dbReference type="Proteomes" id="UP000276829"/>
    </source>
</evidence>
<name>A0A3M3FIK7_PSESG</name>
<evidence type="ECO:0000259" key="2">
    <source>
        <dbReference type="PROSITE" id="PS50206"/>
    </source>
</evidence>
<proteinExistence type="predicted"/>
<feature type="domain" description="Rhodanese" evidence="2">
    <location>
        <begin position="54"/>
        <end position="143"/>
    </location>
</feature>
<dbReference type="PANTHER" id="PTHR43031">
    <property type="entry name" value="FAD-DEPENDENT OXIDOREDUCTASE"/>
    <property type="match status" value="1"/>
</dbReference>
<dbReference type="InterPro" id="IPR001763">
    <property type="entry name" value="Rhodanese-like_dom"/>
</dbReference>
<keyword evidence="1" id="KW-0812">Transmembrane</keyword>
<dbReference type="Pfam" id="PF00581">
    <property type="entry name" value="Rhodanese"/>
    <property type="match status" value="1"/>
</dbReference>
<keyword evidence="1" id="KW-0472">Membrane</keyword>
<accession>A0A3M3FIK7</accession>
<evidence type="ECO:0000313" key="3">
    <source>
        <dbReference type="EMBL" id="RMM61234.1"/>
    </source>
</evidence>
<organism evidence="3 4">
    <name type="scientific">Pseudomonas savastanoi pv. glycinea</name>
    <name type="common">Pseudomonas syringae pv. glycinea</name>
    <dbReference type="NCBI Taxonomy" id="318"/>
    <lineage>
        <taxon>Bacteria</taxon>
        <taxon>Pseudomonadati</taxon>
        <taxon>Pseudomonadota</taxon>
        <taxon>Gammaproteobacteria</taxon>
        <taxon>Pseudomonadales</taxon>
        <taxon>Pseudomonadaceae</taxon>
        <taxon>Pseudomonas</taxon>
    </lineage>
</organism>
<reference evidence="3 4" key="1">
    <citation type="submission" date="2018-08" db="EMBL/GenBank/DDBJ databases">
        <title>Recombination of ecologically and evolutionarily significant loci maintains genetic cohesion in the Pseudomonas syringae species complex.</title>
        <authorList>
            <person name="Dillon M."/>
            <person name="Thakur S."/>
            <person name="Almeida R.N.D."/>
            <person name="Weir B.S."/>
            <person name="Guttman D.S."/>
        </authorList>
    </citation>
    <scope>NUCLEOTIDE SEQUENCE [LARGE SCALE GENOMIC DNA]</scope>
    <source>
        <strain evidence="3 4">ICMP 4324</strain>
    </source>
</reference>